<dbReference type="Proteomes" id="UP000076555">
    <property type="component" value="Unassembled WGS sequence"/>
</dbReference>
<name>A0A161UPN5_NODSP</name>
<protein>
    <submittedName>
        <fullName evidence="1">Uncharacterized protein</fullName>
    </submittedName>
</protein>
<dbReference type="EMBL" id="LWAJ01000287">
    <property type="protein sequence ID" value="KZL47693.1"/>
    <property type="molecule type" value="Genomic_DNA"/>
</dbReference>
<accession>A0A161UPN5</accession>
<evidence type="ECO:0000313" key="2">
    <source>
        <dbReference type="Proteomes" id="UP000076555"/>
    </source>
</evidence>
<organism evidence="1 2">
    <name type="scientific">Nodularia spumigena CENA596</name>
    <dbReference type="NCBI Taxonomy" id="1819295"/>
    <lineage>
        <taxon>Bacteria</taxon>
        <taxon>Bacillati</taxon>
        <taxon>Cyanobacteriota</taxon>
        <taxon>Cyanophyceae</taxon>
        <taxon>Nostocales</taxon>
        <taxon>Nodulariaceae</taxon>
        <taxon>Nodularia</taxon>
    </lineage>
</organism>
<gene>
    <name evidence="1" type="ORF">A2T98_21890</name>
</gene>
<sequence>MNLTYGVKSLLMNKPVSVNKPIPEKLSSQIDAGVKLAIAKAIERHRKLGESISIWQDGQVVTLTPEQIPPLESTELSIDQIQA</sequence>
<proteinExistence type="predicted"/>
<dbReference type="AlphaFoldDB" id="A0A161UPN5"/>
<comment type="caution">
    <text evidence="1">The sequence shown here is derived from an EMBL/GenBank/DDBJ whole genome shotgun (WGS) entry which is preliminary data.</text>
</comment>
<reference evidence="1 2" key="1">
    <citation type="submission" date="2016-04" db="EMBL/GenBank/DDBJ databases">
        <title>Draft Genome Assembly of the Bloom-forming Cyanobacterium Nodularia spumigena Strain CENA596 in Shrimp Production Ponds.</title>
        <authorList>
            <person name="Popin R.V."/>
            <person name="Rigonato J."/>
            <person name="Abreu V.A."/>
            <person name="Andreote A.P."/>
            <person name="Silveira S.B."/>
            <person name="Odebrecht C."/>
            <person name="Fiore M.F."/>
        </authorList>
    </citation>
    <scope>NUCLEOTIDE SEQUENCE [LARGE SCALE GENOMIC DNA]</scope>
    <source>
        <strain evidence="1 2">CENA596</strain>
    </source>
</reference>
<evidence type="ECO:0000313" key="1">
    <source>
        <dbReference type="EMBL" id="KZL47693.1"/>
    </source>
</evidence>